<organism evidence="4 6">
    <name type="scientific">Bursaphelenchus xylophilus</name>
    <name type="common">Pinewood nematode worm</name>
    <name type="synonym">Aphelenchoides xylophilus</name>
    <dbReference type="NCBI Taxonomy" id="6326"/>
    <lineage>
        <taxon>Eukaryota</taxon>
        <taxon>Metazoa</taxon>
        <taxon>Ecdysozoa</taxon>
        <taxon>Nematoda</taxon>
        <taxon>Chromadorea</taxon>
        <taxon>Rhabditida</taxon>
        <taxon>Tylenchina</taxon>
        <taxon>Tylenchomorpha</taxon>
        <taxon>Aphelenchoidea</taxon>
        <taxon>Aphelenchoididae</taxon>
        <taxon>Bursaphelenchus</taxon>
    </lineage>
</organism>
<dbReference type="PROSITE" id="PS50188">
    <property type="entry name" value="B302_SPRY"/>
    <property type="match status" value="1"/>
</dbReference>
<dbReference type="Pfam" id="PF00622">
    <property type="entry name" value="SPRY"/>
    <property type="match status" value="1"/>
</dbReference>
<dbReference type="EMBL" id="CAJFDI010000006">
    <property type="protein sequence ID" value="CAD5233875.1"/>
    <property type="molecule type" value="Genomic_DNA"/>
</dbReference>
<evidence type="ECO:0000259" key="2">
    <source>
        <dbReference type="PROSITE" id="PS50188"/>
    </source>
</evidence>
<accession>A0A1I7SL15</accession>
<dbReference type="eggNOG" id="KOG4030">
    <property type="taxonomic scope" value="Eukaryota"/>
</dbReference>
<dbReference type="Proteomes" id="UP000095284">
    <property type="component" value="Unplaced"/>
</dbReference>
<evidence type="ECO:0000313" key="4">
    <source>
        <dbReference type="Proteomes" id="UP000095284"/>
    </source>
</evidence>
<reference evidence="6" key="1">
    <citation type="submission" date="2016-11" db="UniProtKB">
        <authorList>
            <consortium name="WormBaseParasite"/>
        </authorList>
    </citation>
    <scope>IDENTIFICATION</scope>
</reference>
<evidence type="ECO:0000313" key="6">
    <source>
        <dbReference type="WBParaSite" id="BXY_1374700.1"/>
    </source>
</evidence>
<dbReference type="Gene3D" id="2.60.120.920">
    <property type="match status" value="1"/>
</dbReference>
<dbReference type="CDD" id="cd12880">
    <property type="entry name" value="SPRYD7"/>
    <property type="match status" value="1"/>
</dbReference>
<dbReference type="PANTHER" id="PTHR20951:SF2">
    <property type="entry name" value="SPRY DOMAIN-CONTAINING PROTEIN 7"/>
    <property type="match status" value="1"/>
</dbReference>
<dbReference type="InterPro" id="IPR013320">
    <property type="entry name" value="ConA-like_dom_sf"/>
</dbReference>
<dbReference type="Proteomes" id="UP000582659">
    <property type="component" value="Unassembled WGS sequence"/>
</dbReference>
<evidence type="ECO:0000256" key="1">
    <source>
        <dbReference type="ARBA" id="ARBA00021772"/>
    </source>
</evidence>
<dbReference type="InterPro" id="IPR003877">
    <property type="entry name" value="SPRY_dom"/>
</dbReference>
<reference evidence="3" key="2">
    <citation type="submission" date="2020-09" db="EMBL/GenBank/DDBJ databases">
        <authorList>
            <person name="Kikuchi T."/>
        </authorList>
    </citation>
    <scope>NUCLEOTIDE SEQUENCE</scope>
    <source>
        <strain evidence="3">Ka4C1</strain>
    </source>
</reference>
<dbReference type="SUPFAM" id="SSF49899">
    <property type="entry name" value="Concanavalin A-like lectins/glucanases"/>
    <property type="match status" value="1"/>
</dbReference>
<dbReference type="AlphaFoldDB" id="A0A1I7SL15"/>
<evidence type="ECO:0000313" key="3">
    <source>
        <dbReference type="EMBL" id="CAD5233875.1"/>
    </source>
</evidence>
<feature type="domain" description="B30.2/SPRY" evidence="2">
    <location>
        <begin position="1"/>
        <end position="181"/>
    </location>
</feature>
<dbReference type="SMR" id="A0A1I7SL15"/>
<dbReference type="EMBL" id="CAJFCV020000006">
    <property type="protein sequence ID" value="CAG9129334.1"/>
    <property type="molecule type" value="Genomic_DNA"/>
</dbReference>
<dbReference type="Proteomes" id="UP000659654">
    <property type="component" value="Unassembled WGS sequence"/>
</dbReference>
<gene>
    <name evidence="3" type="ORF">BXYJ_LOCUS13966</name>
</gene>
<dbReference type="InterPro" id="IPR001870">
    <property type="entry name" value="B30.2/SPRY"/>
</dbReference>
<dbReference type="PANTHER" id="PTHR20951">
    <property type="entry name" value="C13ORF1 PROTEIN-RELATED"/>
    <property type="match status" value="1"/>
</dbReference>
<name>A0A1I7SL15_BURXY</name>
<proteinExistence type="predicted"/>
<dbReference type="SMART" id="SM00449">
    <property type="entry name" value="SPRY"/>
    <property type="match status" value="1"/>
</dbReference>
<dbReference type="WBParaSite" id="BXY_1374700.1">
    <property type="protein sequence ID" value="BXY_1374700.1"/>
    <property type="gene ID" value="BXY_1374700"/>
</dbReference>
<dbReference type="OrthoDB" id="40953at2759"/>
<evidence type="ECO:0000313" key="5">
    <source>
        <dbReference type="Proteomes" id="UP000659654"/>
    </source>
</evidence>
<dbReference type="InterPro" id="IPR043136">
    <property type="entry name" value="B30.2/SPRY_sf"/>
</dbReference>
<sequence length="197" mass="21771">MFFPFRQCLECVQGPSFTATPSYAQLREDARAIKLSTSHMGPDVVLLKNGSRICGTGASLATAPIVQNKAYFQVDITQSGTWGIGLGHRSVELGHVPVDEFAWTLRNTGELWANGELVGKTDIPLNEGDSVTVTFDHVELKFYRNNTPIPFSITNVRGQVFPLFFVADNAILDVKFRNTTCQVPAGYEEIMLEQTLL</sequence>
<dbReference type="InterPro" id="IPR035766">
    <property type="entry name" value="SPRYD7"/>
</dbReference>
<protein>
    <recommendedName>
        <fullName evidence="1">SPRY domain-containing protein 7</fullName>
    </recommendedName>
</protein>
<keyword evidence="5" id="KW-1185">Reference proteome</keyword>